<evidence type="ECO:0000313" key="5">
    <source>
        <dbReference type="Proteomes" id="UP000078397"/>
    </source>
</evidence>
<evidence type="ECO:0000256" key="1">
    <source>
        <dbReference type="ARBA" id="ARBA00006721"/>
    </source>
</evidence>
<evidence type="ECO:0000256" key="3">
    <source>
        <dbReference type="ARBA" id="ARBA00022679"/>
    </source>
</evidence>
<protein>
    <submittedName>
        <fullName evidence="4">Glycosyltransferase family 25 protein</fullName>
    </submittedName>
</protein>
<dbReference type="RefSeq" id="XP_018137148.2">
    <property type="nucleotide sequence ID" value="XM_018290209.2"/>
</dbReference>
<keyword evidence="5" id="KW-1185">Reference proteome</keyword>
<sequence length="301" mass="34362">MDQFFNYTGQMLGHWKFLKQRVVHNCTDSTEEEIIIILCRVVRRNLSSALIMEDDVDWDVRIRDQLHDFALSSRALIQPLQRQYANLRHTHSVERSPEKLLEMNFFDLPPTLVPSTSPYGDGWDLLWLGHCGMNFPSEHSGIIPKGRVVKKNDVSVPPKKDLWSFNQPFSLLDEYPPQTRVVHHSEMGVCALAYAVSQQGARKILREIALKPATDAIDILLRFYCEGTHGRTKQECITVNPTLFSHHRTAGPMRHASNIGDHGDGYRQKALTDMIRLSVRLNAEVILNGSTAYIDQFPDSE</sequence>
<reference evidence="4 5" key="1">
    <citation type="journal article" date="2016" name="PLoS Pathog.">
        <title>Biosynthesis of antibiotic leucinostatins in bio-control fungus Purpureocillium lilacinum and their inhibition on phytophthora revealed by genome mining.</title>
        <authorList>
            <person name="Wang G."/>
            <person name="Liu Z."/>
            <person name="Lin R."/>
            <person name="Li E."/>
            <person name="Mao Z."/>
            <person name="Ling J."/>
            <person name="Yang Y."/>
            <person name="Yin W.B."/>
            <person name="Xie B."/>
        </authorList>
    </citation>
    <scope>NUCLEOTIDE SEQUENCE [LARGE SCALE GENOMIC DNA]</scope>
    <source>
        <strain evidence="4">170</strain>
    </source>
</reference>
<dbReference type="EMBL" id="LSBJ02000012">
    <property type="protein sequence ID" value="OAQ59068.2"/>
    <property type="molecule type" value="Genomic_DNA"/>
</dbReference>
<dbReference type="OrthoDB" id="47375at2759"/>
<keyword evidence="2" id="KW-0328">Glycosyltransferase</keyword>
<dbReference type="GeneID" id="28854203"/>
<accession>A0A179F0Y4</accession>
<evidence type="ECO:0000256" key="2">
    <source>
        <dbReference type="ARBA" id="ARBA00022676"/>
    </source>
</evidence>
<dbReference type="InterPro" id="IPR050757">
    <property type="entry name" value="Collagen_mod_GT25"/>
</dbReference>
<name>A0A179F0Y4_METCM</name>
<dbReference type="GO" id="GO:0016740">
    <property type="term" value="F:transferase activity"/>
    <property type="evidence" value="ECO:0007669"/>
    <property type="project" value="UniProtKB-KW"/>
</dbReference>
<organism evidence="4 5">
    <name type="scientific">Pochonia chlamydosporia 170</name>
    <dbReference type="NCBI Taxonomy" id="1380566"/>
    <lineage>
        <taxon>Eukaryota</taxon>
        <taxon>Fungi</taxon>
        <taxon>Dikarya</taxon>
        <taxon>Ascomycota</taxon>
        <taxon>Pezizomycotina</taxon>
        <taxon>Sordariomycetes</taxon>
        <taxon>Hypocreomycetidae</taxon>
        <taxon>Hypocreales</taxon>
        <taxon>Clavicipitaceae</taxon>
        <taxon>Pochonia</taxon>
    </lineage>
</organism>
<comment type="caution">
    <text evidence="4">The sequence shown here is derived from an EMBL/GenBank/DDBJ whole genome shotgun (WGS) entry which is preliminary data.</text>
</comment>
<evidence type="ECO:0000313" key="4">
    <source>
        <dbReference type="EMBL" id="OAQ59068.2"/>
    </source>
</evidence>
<keyword evidence="3" id="KW-0808">Transferase</keyword>
<proteinExistence type="inferred from homology"/>
<dbReference type="PANTHER" id="PTHR10730">
    <property type="entry name" value="PROCOLLAGEN-LYSINE,2-OXOGLUTARATE 5-DIOXYGENASE/GLYCOSYLTRANSFERASE 25 FAMILY MEMBER"/>
    <property type="match status" value="1"/>
</dbReference>
<comment type="similarity">
    <text evidence="1">Belongs to the glycosyltransferase 25 family.</text>
</comment>
<dbReference type="PANTHER" id="PTHR10730:SF53">
    <property type="entry name" value="GLYCOSYLTRANSFERASE 25 FAMILY MEMBER"/>
    <property type="match status" value="1"/>
</dbReference>
<gene>
    <name evidence="4" type="ORF">VFPPC_12281</name>
</gene>
<dbReference type="Proteomes" id="UP000078397">
    <property type="component" value="Unassembled WGS sequence"/>
</dbReference>
<dbReference type="KEGG" id="pchm:VFPPC_12281"/>
<dbReference type="AlphaFoldDB" id="A0A179F0Y4"/>